<dbReference type="EMBL" id="JHEG02000059">
    <property type="protein sequence ID" value="KIE06654.1"/>
    <property type="molecule type" value="Genomic_DNA"/>
</dbReference>
<accession>A0A0C1QM99</accession>
<reference evidence="1" key="1">
    <citation type="journal article" date="2015" name="Genome Announc.">
        <title>Draft Genome Sequence of Tolypothrix boutellei Strain VB521301.</title>
        <authorList>
            <person name="Chandrababunaidu M.M."/>
            <person name="Singh D."/>
            <person name="Sen D."/>
            <person name="Bhan S."/>
            <person name="Das S."/>
            <person name="Gupta A."/>
            <person name="Adhikary S.P."/>
            <person name="Tripathy S."/>
        </authorList>
    </citation>
    <scope>NUCLEOTIDE SEQUENCE</scope>
    <source>
        <strain evidence="1">VB521301</strain>
    </source>
</reference>
<comment type="caution">
    <text evidence="1">The sequence shown here is derived from an EMBL/GenBank/DDBJ whole genome shotgun (WGS) entry which is preliminary data.</text>
</comment>
<dbReference type="AlphaFoldDB" id="A0A0C1QM99"/>
<protein>
    <submittedName>
        <fullName evidence="1">Uncharacterized protein</fullName>
    </submittedName>
</protein>
<gene>
    <name evidence="1" type="ORF">DA73_0235615</name>
</gene>
<sequence length="97" mass="11015">MLSPKRMSEKFLGRYQSLTQPLKSTPCATSWESIRGNNRSWGNFPRLRCLTTTVAPFKKGDFEYPSPGFLSYGGVQISIKEMKHREKGELVLSAPLF</sequence>
<proteinExistence type="predicted"/>
<organism evidence="1">
    <name type="scientific">Tolypothrix bouteillei VB521301</name>
    <dbReference type="NCBI Taxonomy" id="1479485"/>
    <lineage>
        <taxon>Bacteria</taxon>
        <taxon>Bacillati</taxon>
        <taxon>Cyanobacteriota</taxon>
        <taxon>Cyanophyceae</taxon>
        <taxon>Nostocales</taxon>
        <taxon>Tolypothrichaceae</taxon>
        <taxon>Tolypothrix</taxon>
    </lineage>
</organism>
<evidence type="ECO:0000313" key="1">
    <source>
        <dbReference type="EMBL" id="KIE06654.1"/>
    </source>
</evidence>
<name>A0A0C1QM99_9CYAN</name>